<dbReference type="PATRIC" id="fig|1331060.3.peg.1263"/>
<proteinExistence type="predicted"/>
<dbReference type="Proteomes" id="UP000015531">
    <property type="component" value="Unassembled WGS sequence"/>
</dbReference>
<gene>
    <name evidence="1" type="ORF">RLDS_06730</name>
</gene>
<keyword evidence="2" id="KW-1185">Reference proteome</keyword>
<evidence type="ECO:0000313" key="1">
    <source>
        <dbReference type="EMBL" id="EQB16807.1"/>
    </source>
</evidence>
<dbReference type="AlphaFoldDB" id="T0HUM5"/>
<protein>
    <recommendedName>
        <fullName evidence="3">PIN domain-containing protein</fullName>
    </recommendedName>
</protein>
<sequence length="44" mass="5245">MMFSLDANSIIGLLKDHKQLWQRLERHSTLDRVVSSVVMHELYF</sequence>
<evidence type="ECO:0008006" key="3">
    <source>
        <dbReference type="Google" id="ProtNLM"/>
    </source>
</evidence>
<name>T0HUM5_9SPHN</name>
<dbReference type="SUPFAM" id="SSF88723">
    <property type="entry name" value="PIN domain-like"/>
    <property type="match status" value="1"/>
</dbReference>
<dbReference type="RefSeq" id="WP_021225168.1">
    <property type="nucleotide sequence ID" value="NZ_ATDP01000074.1"/>
</dbReference>
<organism evidence="1 2">
    <name type="scientific">Sphingobium lactosutens DS20</name>
    <dbReference type="NCBI Taxonomy" id="1331060"/>
    <lineage>
        <taxon>Bacteria</taxon>
        <taxon>Pseudomonadati</taxon>
        <taxon>Pseudomonadota</taxon>
        <taxon>Alphaproteobacteria</taxon>
        <taxon>Sphingomonadales</taxon>
        <taxon>Sphingomonadaceae</taxon>
        <taxon>Sphingobium</taxon>
    </lineage>
</organism>
<dbReference type="InterPro" id="IPR029060">
    <property type="entry name" value="PIN-like_dom_sf"/>
</dbReference>
<dbReference type="EMBL" id="ATDP01000074">
    <property type="protein sequence ID" value="EQB16807.1"/>
    <property type="molecule type" value="Genomic_DNA"/>
</dbReference>
<evidence type="ECO:0000313" key="2">
    <source>
        <dbReference type="Proteomes" id="UP000015531"/>
    </source>
</evidence>
<reference evidence="1 2" key="1">
    <citation type="journal article" date="2013" name="Genome Announc.">
        <title>Draft Genome Sequence of Sphingobium lactosutens Strain DS20T, Isolated from a Hexachlorocyclohexane Dumpsite.</title>
        <authorList>
            <person name="Kumar R."/>
            <person name="Dwivedi V."/>
            <person name="Negi V."/>
            <person name="Khurana J.P."/>
            <person name="Lal R."/>
        </authorList>
    </citation>
    <scope>NUCLEOTIDE SEQUENCE [LARGE SCALE GENOMIC DNA]</scope>
    <source>
        <strain evidence="1 2">DS20</strain>
    </source>
</reference>
<accession>T0HUM5</accession>
<comment type="caution">
    <text evidence="1">The sequence shown here is derived from an EMBL/GenBank/DDBJ whole genome shotgun (WGS) entry which is preliminary data.</text>
</comment>